<sequence>MQQLQYVQASFPPAPPPSLADPSVIAAHEWAAFGEVSEMVNHWDRPGWTASTRAYYWMITFPGASALIQRARQCQQALRSLAFDDIAEDGLHLTLGRIGSSTEISLDQLDLLIASVQVDASSSVSLQAVPMTASRGAIRFSVAPWAPLIDLRIMLAEAGENAGLPLRKPTSGFRPHIGISYCNRATPAATVRDMVRPLRGLDAVEAEVKQVHIVELRREPSAYRWDVIRTLELPTATLH</sequence>
<name>A0A640SDX3_9ACTN</name>
<dbReference type="EMBL" id="BLIN01000005">
    <property type="protein sequence ID" value="GFE08631.1"/>
    <property type="molecule type" value="Genomic_DNA"/>
</dbReference>
<evidence type="ECO:0000313" key="1">
    <source>
        <dbReference type="EMBL" id="GFE08631.1"/>
    </source>
</evidence>
<dbReference type="Pfam" id="PF13563">
    <property type="entry name" value="2_5_RNA_ligase2"/>
    <property type="match status" value="1"/>
</dbReference>
<reference evidence="1 2" key="1">
    <citation type="submission" date="2019-12" db="EMBL/GenBank/DDBJ databases">
        <title>Whole genome shotgun sequence of Streptomyces caniferus NBRC 15389.</title>
        <authorList>
            <person name="Ichikawa N."/>
            <person name="Kimura A."/>
            <person name="Kitahashi Y."/>
            <person name="Komaki H."/>
            <person name="Tamura T."/>
        </authorList>
    </citation>
    <scope>NUCLEOTIDE SEQUENCE [LARGE SCALE GENOMIC DNA]</scope>
    <source>
        <strain evidence="1 2">NBRC 15389</strain>
    </source>
</reference>
<dbReference type="Proteomes" id="UP000435837">
    <property type="component" value="Unassembled WGS sequence"/>
</dbReference>
<comment type="caution">
    <text evidence="1">The sequence shown here is derived from an EMBL/GenBank/DDBJ whole genome shotgun (WGS) entry which is preliminary data.</text>
</comment>
<dbReference type="AlphaFoldDB" id="A0A640SDX3"/>
<protein>
    <recommendedName>
        <fullName evidence="3">2'-5' RNA ligase</fullName>
    </recommendedName>
</protein>
<gene>
    <name evidence="1" type="ORF">Scani_48990</name>
</gene>
<dbReference type="OrthoDB" id="4541754at2"/>
<organism evidence="1 2">
    <name type="scientific">Streptomyces caniferus</name>
    <dbReference type="NCBI Taxonomy" id="285557"/>
    <lineage>
        <taxon>Bacteria</taxon>
        <taxon>Bacillati</taxon>
        <taxon>Actinomycetota</taxon>
        <taxon>Actinomycetes</taxon>
        <taxon>Kitasatosporales</taxon>
        <taxon>Streptomycetaceae</taxon>
        <taxon>Streptomyces</taxon>
    </lineage>
</organism>
<evidence type="ECO:0000313" key="2">
    <source>
        <dbReference type="Proteomes" id="UP000435837"/>
    </source>
</evidence>
<dbReference type="RefSeq" id="WP_159479538.1">
    <property type="nucleotide sequence ID" value="NZ_BAAATH010000009.1"/>
</dbReference>
<proteinExistence type="predicted"/>
<dbReference type="SUPFAM" id="SSF55144">
    <property type="entry name" value="LigT-like"/>
    <property type="match status" value="1"/>
</dbReference>
<dbReference type="Gene3D" id="3.90.1140.10">
    <property type="entry name" value="Cyclic phosphodiesterase"/>
    <property type="match status" value="1"/>
</dbReference>
<dbReference type="InterPro" id="IPR009097">
    <property type="entry name" value="Cyclic_Pdiesterase"/>
</dbReference>
<accession>A0A640SDX3</accession>
<evidence type="ECO:0008006" key="3">
    <source>
        <dbReference type="Google" id="ProtNLM"/>
    </source>
</evidence>